<sequence>MKTILGGAAATIAIAISSAACAAPAAPVQQGLPGYWVGTYEVGADINFLRPHFTAAGKATVDLPSFEKKGLPLDGVQQEQGKVRFALPGPDGVLQFDGSVRGDLLAGKVTLNGKEGKFAFRRTLSDDPQRHQPLLGAYQFPDKHIVVLSEWGDFPQMFYSDMRSGRYASMFADSDSTYYAGAGNLNPAVRETTMRFEKDKSGNVARMVWQQDGKRQTARRLQFRSEEVTFRNGDVTLSGTLVLPEGKGPFPAVVLTQMSSPAPRGAYALQAYYFAAHGMAALMYDKRGVGKSTGEFNKATMEQLADDAVAGIELLGKRADINAQAIGTWGHSQGGWLAPLAASRSQKVAFVIAQAASGVPPAEQEVYRIENVLRASGFSDDEVRAGAAYQEKLMRWVTSGGANRAELLAAARAGDNARWASHVEIVPDTLRDKPRAESTAFYSYDPLPDLKNLKAPVVYILGEKDAFVPVHKSAALFKETLDKAGHKDHQVWMLPRAAHGLWETDIDGGNAYINSTHWAREHYPRMTQWLRERGFIK</sequence>
<protein>
    <submittedName>
        <fullName evidence="3">Alpha/beta fold hydrolase</fullName>
    </submittedName>
</protein>
<dbReference type="PROSITE" id="PS51257">
    <property type="entry name" value="PROKAR_LIPOPROTEIN"/>
    <property type="match status" value="1"/>
</dbReference>
<dbReference type="PANTHER" id="PTHR43265:SF1">
    <property type="entry name" value="ESTERASE ESTD"/>
    <property type="match status" value="1"/>
</dbReference>
<dbReference type="EMBL" id="WKJJ01000003">
    <property type="protein sequence ID" value="MRV71153.1"/>
    <property type="molecule type" value="Genomic_DNA"/>
</dbReference>
<dbReference type="Proteomes" id="UP000446768">
    <property type="component" value="Unassembled WGS sequence"/>
</dbReference>
<dbReference type="AlphaFoldDB" id="A0A7X2IKH9"/>
<dbReference type="Pfam" id="PF02129">
    <property type="entry name" value="Peptidase_S15"/>
    <property type="match status" value="1"/>
</dbReference>
<organism evidence="3 4">
    <name type="scientific">Pseudoduganella rivuli</name>
    <dbReference type="NCBI Taxonomy" id="2666085"/>
    <lineage>
        <taxon>Bacteria</taxon>
        <taxon>Pseudomonadati</taxon>
        <taxon>Pseudomonadota</taxon>
        <taxon>Betaproteobacteria</taxon>
        <taxon>Burkholderiales</taxon>
        <taxon>Oxalobacteraceae</taxon>
        <taxon>Telluria group</taxon>
        <taxon>Pseudoduganella</taxon>
    </lineage>
</organism>
<dbReference type="RefSeq" id="WP_154371650.1">
    <property type="nucleotide sequence ID" value="NZ_WKJJ01000003.1"/>
</dbReference>
<keyword evidence="4" id="KW-1185">Reference proteome</keyword>
<evidence type="ECO:0000256" key="1">
    <source>
        <dbReference type="SAM" id="SignalP"/>
    </source>
</evidence>
<dbReference type="InterPro" id="IPR029058">
    <property type="entry name" value="AB_hydrolase_fold"/>
</dbReference>
<keyword evidence="3" id="KW-0378">Hydrolase</keyword>
<feature type="chain" id="PRO_5030814214" evidence="1">
    <location>
        <begin position="23"/>
        <end position="537"/>
    </location>
</feature>
<evidence type="ECO:0000313" key="3">
    <source>
        <dbReference type="EMBL" id="MRV71153.1"/>
    </source>
</evidence>
<comment type="caution">
    <text evidence="3">The sequence shown here is derived from an EMBL/GenBank/DDBJ whole genome shotgun (WGS) entry which is preliminary data.</text>
</comment>
<reference evidence="3 4" key="1">
    <citation type="submission" date="2019-11" db="EMBL/GenBank/DDBJ databases">
        <title>Novel species isolated from a subtropical stream in China.</title>
        <authorList>
            <person name="Lu H."/>
        </authorList>
    </citation>
    <scope>NUCLEOTIDE SEQUENCE [LARGE SCALE GENOMIC DNA]</scope>
    <source>
        <strain evidence="3 4">FT92W</strain>
    </source>
</reference>
<name>A0A7X2IKH9_9BURK</name>
<dbReference type="SUPFAM" id="SSF53474">
    <property type="entry name" value="alpha/beta-Hydrolases"/>
    <property type="match status" value="1"/>
</dbReference>
<keyword evidence="1" id="KW-0732">Signal</keyword>
<feature type="domain" description="Xaa-Pro dipeptidyl-peptidase-like" evidence="2">
    <location>
        <begin position="235"/>
        <end position="493"/>
    </location>
</feature>
<dbReference type="Gene3D" id="3.40.50.1820">
    <property type="entry name" value="alpha/beta hydrolase"/>
    <property type="match status" value="1"/>
</dbReference>
<accession>A0A7X2IKH9</accession>
<gene>
    <name evidence="3" type="ORF">GJ700_05395</name>
</gene>
<dbReference type="InterPro" id="IPR053145">
    <property type="entry name" value="AB_hydrolase_Est10"/>
</dbReference>
<dbReference type="PANTHER" id="PTHR43265">
    <property type="entry name" value="ESTERASE ESTD"/>
    <property type="match status" value="1"/>
</dbReference>
<dbReference type="InterPro" id="IPR000383">
    <property type="entry name" value="Xaa-Pro-like_dom"/>
</dbReference>
<evidence type="ECO:0000259" key="2">
    <source>
        <dbReference type="Pfam" id="PF02129"/>
    </source>
</evidence>
<evidence type="ECO:0000313" key="4">
    <source>
        <dbReference type="Proteomes" id="UP000446768"/>
    </source>
</evidence>
<dbReference type="GO" id="GO:0052689">
    <property type="term" value="F:carboxylic ester hydrolase activity"/>
    <property type="evidence" value="ECO:0007669"/>
    <property type="project" value="TreeGrafter"/>
</dbReference>
<proteinExistence type="predicted"/>
<feature type="signal peptide" evidence="1">
    <location>
        <begin position="1"/>
        <end position="22"/>
    </location>
</feature>